<dbReference type="EMBL" id="JAEFCI010011605">
    <property type="protein sequence ID" value="KAG5456520.1"/>
    <property type="molecule type" value="Genomic_DNA"/>
</dbReference>
<feature type="compositionally biased region" description="Basic and acidic residues" evidence="1">
    <location>
        <begin position="143"/>
        <end position="162"/>
    </location>
</feature>
<evidence type="ECO:0000313" key="2">
    <source>
        <dbReference type="EMBL" id="KAG5456520.1"/>
    </source>
</evidence>
<dbReference type="AlphaFoldDB" id="A0A8H7ZNQ6"/>
<keyword evidence="3" id="KW-1185">Reference proteome</keyword>
<sequence length="177" mass="20264">MTEKKKKKKKEKKNHEKQKKKKKKEPRERPAATTPRRSRMTNQIAIEEQRAVRGRRRAFDSSSNPFSIFRCIETLPSARQSGKQAVLANPPHRRSGNDRLRKPVKNPPLLRGNRNGVTGNIKPALLLRRRPSGASESGQTGLRADRKSLEPPRDISRTGEPRGKRKCRKNSSARHLR</sequence>
<proteinExistence type="predicted"/>
<feature type="region of interest" description="Disordered" evidence="1">
    <location>
        <begin position="1"/>
        <end position="64"/>
    </location>
</feature>
<evidence type="ECO:0000313" key="3">
    <source>
        <dbReference type="Proteomes" id="UP000673691"/>
    </source>
</evidence>
<accession>A0A8H7ZNQ6</accession>
<dbReference type="Proteomes" id="UP000673691">
    <property type="component" value="Unassembled WGS sequence"/>
</dbReference>
<reference evidence="2 3" key="1">
    <citation type="journal article" name="Sci. Rep.">
        <title>Genome-scale phylogenetic analyses confirm Olpidium as the closest living zoosporic fungus to the non-flagellated, terrestrial fungi.</title>
        <authorList>
            <person name="Chang Y."/>
            <person name="Rochon D."/>
            <person name="Sekimoto S."/>
            <person name="Wang Y."/>
            <person name="Chovatia M."/>
            <person name="Sandor L."/>
            <person name="Salamov A."/>
            <person name="Grigoriev I.V."/>
            <person name="Stajich J.E."/>
            <person name="Spatafora J.W."/>
        </authorList>
    </citation>
    <scope>NUCLEOTIDE SEQUENCE [LARGE SCALE GENOMIC DNA]</scope>
    <source>
        <strain evidence="2">S191</strain>
    </source>
</reference>
<protein>
    <submittedName>
        <fullName evidence="2">Uncharacterized protein</fullName>
    </submittedName>
</protein>
<feature type="region of interest" description="Disordered" evidence="1">
    <location>
        <begin position="78"/>
        <end position="177"/>
    </location>
</feature>
<feature type="compositionally biased region" description="Basic residues" evidence="1">
    <location>
        <begin position="163"/>
        <end position="177"/>
    </location>
</feature>
<name>A0A8H7ZNQ6_9FUNG</name>
<evidence type="ECO:0000256" key="1">
    <source>
        <dbReference type="SAM" id="MobiDB-lite"/>
    </source>
</evidence>
<organism evidence="2 3">
    <name type="scientific">Olpidium bornovanus</name>
    <dbReference type="NCBI Taxonomy" id="278681"/>
    <lineage>
        <taxon>Eukaryota</taxon>
        <taxon>Fungi</taxon>
        <taxon>Fungi incertae sedis</taxon>
        <taxon>Olpidiomycota</taxon>
        <taxon>Olpidiomycotina</taxon>
        <taxon>Olpidiomycetes</taxon>
        <taxon>Olpidiales</taxon>
        <taxon>Olpidiaceae</taxon>
        <taxon>Olpidium</taxon>
    </lineage>
</organism>
<comment type="caution">
    <text evidence="2">The sequence shown here is derived from an EMBL/GenBank/DDBJ whole genome shotgun (WGS) entry which is preliminary data.</text>
</comment>
<feature type="compositionally biased region" description="Basic residues" evidence="1">
    <location>
        <begin position="1"/>
        <end position="24"/>
    </location>
</feature>
<gene>
    <name evidence="2" type="ORF">BJ554DRAFT_3719</name>
</gene>